<dbReference type="InterPro" id="IPR008792">
    <property type="entry name" value="PQQD"/>
</dbReference>
<evidence type="ECO:0000313" key="2">
    <source>
        <dbReference type="Proteomes" id="UP001519273"/>
    </source>
</evidence>
<dbReference type="Pfam" id="PF05402">
    <property type="entry name" value="PqqD"/>
    <property type="match status" value="1"/>
</dbReference>
<dbReference type="Gene3D" id="1.10.10.1150">
    <property type="entry name" value="Coenzyme PQQ synthesis protein D (PqqD)"/>
    <property type="match status" value="1"/>
</dbReference>
<organism evidence="1 2">
    <name type="scientific">Paenibacillus sediminis</name>
    <dbReference type="NCBI Taxonomy" id="664909"/>
    <lineage>
        <taxon>Bacteria</taxon>
        <taxon>Bacillati</taxon>
        <taxon>Bacillota</taxon>
        <taxon>Bacilli</taxon>
        <taxon>Bacillales</taxon>
        <taxon>Paenibacillaceae</taxon>
        <taxon>Paenibacillus</taxon>
    </lineage>
</organism>
<evidence type="ECO:0000313" key="1">
    <source>
        <dbReference type="EMBL" id="MBP1936333.1"/>
    </source>
</evidence>
<accession>A0ABS4H1C5</accession>
<comment type="caution">
    <text evidence="1">The sequence shown here is derived from an EMBL/GenBank/DDBJ whole genome shotgun (WGS) entry which is preliminary data.</text>
</comment>
<dbReference type="Proteomes" id="UP001519273">
    <property type="component" value="Unassembled WGS sequence"/>
</dbReference>
<name>A0ABS4H1C5_9BACL</name>
<dbReference type="RefSeq" id="WP_245251880.1">
    <property type="nucleotide sequence ID" value="NZ_CBCRVE010000002.1"/>
</dbReference>
<gene>
    <name evidence="1" type="ORF">J2Z20_001194</name>
</gene>
<reference evidence="1 2" key="1">
    <citation type="submission" date="2021-03" db="EMBL/GenBank/DDBJ databases">
        <title>Genomic Encyclopedia of Type Strains, Phase IV (KMG-IV): sequencing the most valuable type-strain genomes for metagenomic binning, comparative biology and taxonomic classification.</title>
        <authorList>
            <person name="Goeker M."/>
        </authorList>
    </citation>
    <scope>NUCLEOTIDE SEQUENCE [LARGE SCALE GENOMIC DNA]</scope>
    <source>
        <strain evidence="1 2">DSM 23491</strain>
    </source>
</reference>
<keyword evidence="2" id="KW-1185">Reference proteome</keyword>
<dbReference type="EMBL" id="JAGGKP010000001">
    <property type="protein sequence ID" value="MBP1936333.1"/>
    <property type="molecule type" value="Genomic_DNA"/>
</dbReference>
<dbReference type="InterPro" id="IPR041881">
    <property type="entry name" value="PqqD_sf"/>
</dbReference>
<evidence type="ECO:0008006" key="3">
    <source>
        <dbReference type="Google" id="ProtNLM"/>
    </source>
</evidence>
<protein>
    <recommendedName>
        <fullName evidence="3">PqqD family protein</fullName>
    </recommendedName>
</protein>
<proteinExistence type="predicted"/>
<sequence length="132" mass="15453">MGMWIWPVLKRKSNVNQNLLQMVPILKEHLTVQYDIDGMGIVLVPRLSWIERQSVRFLNQPDTITVQVDLLGSEVLKRCDGTYSVDQIADELTNKYGELADPLLPRLVMFTRQLEMIGWIKWMDSDDYKTER</sequence>